<protein>
    <recommendedName>
        <fullName evidence="4">ABC transporter permease</fullName>
    </recommendedName>
</protein>
<dbReference type="RefSeq" id="WP_348388426.1">
    <property type="nucleotide sequence ID" value="NZ_CP134146.1"/>
</dbReference>
<proteinExistence type="predicted"/>
<reference evidence="3" key="1">
    <citation type="submission" date="2023-09" db="EMBL/GenBank/DDBJ databases">
        <authorList>
            <person name="Li S."/>
            <person name="Li X."/>
            <person name="Zhang C."/>
            <person name="Zhao Z."/>
        </authorList>
    </citation>
    <scope>NUCLEOTIDE SEQUENCE [LARGE SCALE GENOMIC DNA]</scope>
    <source>
        <strain evidence="3">SQ345</strain>
    </source>
</reference>
<feature type="transmembrane region" description="Helical" evidence="1">
    <location>
        <begin position="16"/>
        <end position="40"/>
    </location>
</feature>
<keyword evidence="3" id="KW-1185">Reference proteome</keyword>
<evidence type="ECO:0008006" key="4">
    <source>
        <dbReference type="Google" id="ProtNLM"/>
    </source>
</evidence>
<organism evidence="2 3">
    <name type="scientific">Thalassotalea nanhaiensis</name>
    <dbReference type="NCBI Taxonomy" id="3065648"/>
    <lineage>
        <taxon>Bacteria</taxon>
        <taxon>Pseudomonadati</taxon>
        <taxon>Pseudomonadota</taxon>
        <taxon>Gammaproteobacteria</taxon>
        <taxon>Alteromonadales</taxon>
        <taxon>Colwelliaceae</taxon>
        <taxon>Thalassotalea</taxon>
    </lineage>
</organism>
<gene>
    <name evidence="2" type="ORF">RI845_03805</name>
</gene>
<evidence type="ECO:0000256" key="1">
    <source>
        <dbReference type="SAM" id="Phobius"/>
    </source>
</evidence>
<evidence type="ECO:0000313" key="2">
    <source>
        <dbReference type="EMBL" id="WNC69282.1"/>
    </source>
</evidence>
<sequence length="71" mass="7907">MKKQIKRLSPHQNGKVFGVLMAVATLPMFIPMFLMMMAVSPNMDATGNPVSFPSYAMIIFPIFILFLAISL</sequence>
<dbReference type="Proteomes" id="UP001248581">
    <property type="component" value="Chromosome"/>
</dbReference>
<accession>A0ABY9TKM3</accession>
<feature type="transmembrane region" description="Helical" evidence="1">
    <location>
        <begin position="52"/>
        <end position="69"/>
    </location>
</feature>
<keyword evidence="1" id="KW-0472">Membrane</keyword>
<dbReference type="EMBL" id="CP134146">
    <property type="protein sequence ID" value="WNC69282.1"/>
    <property type="molecule type" value="Genomic_DNA"/>
</dbReference>
<keyword evidence="1" id="KW-1133">Transmembrane helix</keyword>
<name>A0ABY9TKM3_9GAMM</name>
<evidence type="ECO:0000313" key="3">
    <source>
        <dbReference type="Proteomes" id="UP001248581"/>
    </source>
</evidence>
<keyword evidence="1" id="KW-0812">Transmembrane</keyword>